<feature type="signal peptide" evidence="4">
    <location>
        <begin position="1"/>
        <end position="23"/>
    </location>
</feature>
<dbReference type="GO" id="GO:0008422">
    <property type="term" value="F:beta-glucosidase activity"/>
    <property type="evidence" value="ECO:0007669"/>
    <property type="project" value="TreeGrafter"/>
</dbReference>
<dbReference type="GO" id="GO:0005576">
    <property type="term" value="C:extracellular region"/>
    <property type="evidence" value="ECO:0007669"/>
    <property type="project" value="TreeGrafter"/>
</dbReference>
<keyword evidence="2" id="KW-0378">Hydrolase</keyword>
<keyword evidence="4" id="KW-0732">Signal</keyword>
<dbReference type="PANTHER" id="PTHR31297">
    <property type="entry name" value="GLUCAN ENDO-1,6-BETA-GLUCOSIDASE B"/>
    <property type="match status" value="1"/>
</dbReference>
<keyword evidence="3" id="KW-0326">Glycosidase</keyword>
<dbReference type="Gene3D" id="3.20.20.80">
    <property type="entry name" value="Glycosidases"/>
    <property type="match status" value="2"/>
</dbReference>
<dbReference type="PANTHER" id="PTHR31297:SF42">
    <property type="entry name" value="GLYCOSIDE HYDROLASE FAMILY 5 DOMAIN-CONTAINING PROTEIN"/>
    <property type="match status" value="1"/>
</dbReference>
<comment type="caution">
    <text evidence="6">The sequence shown here is derived from an EMBL/GenBank/DDBJ whole genome shotgun (WGS) entry which is preliminary data.</text>
</comment>
<evidence type="ECO:0000256" key="3">
    <source>
        <dbReference type="ARBA" id="ARBA00023295"/>
    </source>
</evidence>
<evidence type="ECO:0000313" key="6">
    <source>
        <dbReference type="EMBL" id="KAF5372720.1"/>
    </source>
</evidence>
<dbReference type="EMBL" id="JAACJN010000109">
    <property type="protein sequence ID" value="KAF5372720.1"/>
    <property type="molecule type" value="Genomic_DNA"/>
</dbReference>
<comment type="similarity">
    <text evidence="1">Belongs to the glycosyl hydrolase 5 (cellulase A) family.</text>
</comment>
<dbReference type="InterPro" id="IPR001547">
    <property type="entry name" value="Glyco_hydro_5"/>
</dbReference>
<dbReference type="GO" id="GO:0009986">
    <property type="term" value="C:cell surface"/>
    <property type="evidence" value="ECO:0007669"/>
    <property type="project" value="TreeGrafter"/>
</dbReference>
<proteinExistence type="inferred from homology"/>
<evidence type="ECO:0000256" key="2">
    <source>
        <dbReference type="ARBA" id="ARBA00022801"/>
    </source>
</evidence>
<dbReference type="Pfam" id="PF00150">
    <property type="entry name" value="Cellulase"/>
    <property type="match status" value="2"/>
</dbReference>
<evidence type="ECO:0000259" key="5">
    <source>
        <dbReference type="Pfam" id="PF00150"/>
    </source>
</evidence>
<sequence>MRMVFKRGALLLLLQTCISVVRADNPITPGFPYGSEKVRGVNLGGWLVLEPWITPSIFDNTGNPNIVDEFTFGQMQSHATALAVLQNHWNTFITESDFAAIAAAGLNHVRLPIGFWAFDVSGGEPYVQGQLPYLQNAITWAGNHGLKLIIDLHGAPGSQNGFDNSGQRLSFPTWQENPSFVQRTDAIIMTIANMVKNNPNVVPIIAPLNEPAGFDGQQMLDVVTQYWFDSYGNIRFPFGTSQQSNTVVLLHDAFQPLSFWNGFETAPGWQGVAMDTHIYQMFSQDDVSQTNAQHIQTACNYQNELGFDLWLIVGEWTSAQTDCAKYLNGRGNGARFDGSLPGSTFVGSCTGLTGSASTFSSSYKTFLRQYWEAQVIAYERGGQGWIMWTWKAENADEWTYQAGLANGWIPRDPTQLEFPDILQSPVLETPELENVSSDENWGFIDSTRFPSSDLYIIRSVLDMSNARPWITPSIFDNTGNPNIVDEYTFGQFQNHARARSVLQNHWDTFITESDFESIAGAGLNHVRLPIGFWAFDVSGGEPYVQGQLPYLRKAITWAGNHGLKLVIDLHGAPGSQNGFDNSGQRLDFPTWQQHPDNVRRTNAIIKTIADMVKDDSNVVPIIAPLNEPAGFDGQQMLDVVRQYWRDSYGNIRFPYGTSKQSNTVVLLHDAFQPLSYWNGFLTAPQSQGVAMDTHIYQIFSDGEVSRTHEQHIQVACNYQNELGSDLWVIVGEWTAAQTDCAKYLNGRGFGARYDGSYPGSSFIGSCKGLTGSSSSFSSSYKTFLRQYWEAQVIAYERGGQGWIMWTWKAENADEWSYKAGLENGWIPRDPAQRRFPNICG</sequence>
<dbReference type="AlphaFoldDB" id="A0A8H5GXM8"/>
<keyword evidence="7" id="KW-1185">Reference proteome</keyword>
<evidence type="ECO:0000256" key="1">
    <source>
        <dbReference type="ARBA" id="ARBA00005641"/>
    </source>
</evidence>
<accession>A0A8H5GXM8</accession>
<protein>
    <recommendedName>
        <fullName evidence="5">Glycoside hydrolase family 5 domain-containing protein</fullName>
    </recommendedName>
</protein>
<evidence type="ECO:0000256" key="4">
    <source>
        <dbReference type="SAM" id="SignalP"/>
    </source>
</evidence>
<evidence type="ECO:0000313" key="7">
    <source>
        <dbReference type="Proteomes" id="UP000518752"/>
    </source>
</evidence>
<dbReference type="OrthoDB" id="62120at2759"/>
<feature type="domain" description="Glycoside hydrolase family 5" evidence="5">
    <location>
        <begin position="81"/>
        <end position="235"/>
    </location>
</feature>
<gene>
    <name evidence="6" type="ORF">D9757_011636</name>
</gene>
<dbReference type="InterPro" id="IPR050386">
    <property type="entry name" value="Glycosyl_hydrolase_5"/>
</dbReference>
<dbReference type="Proteomes" id="UP000518752">
    <property type="component" value="Unassembled WGS sequence"/>
</dbReference>
<dbReference type="GO" id="GO:0009251">
    <property type="term" value="P:glucan catabolic process"/>
    <property type="evidence" value="ECO:0007669"/>
    <property type="project" value="TreeGrafter"/>
</dbReference>
<organism evidence="6 7">
    <name type="scientific">Collybiopsis confluens</name>
    <dbReference type="NCBI Taxonomy" id="2823264"/>
    <lineage>
        <taxon>Eukaryota</taxon>
        <taxon>Fungi</taxon>
        <taxon>Dikarya</taxon>
        <taxon>Basidiomycota</taxon>
        <taxon>Agaricomycotina</taxon>
        <taxon>Agaricomycetes</taxon>
        <taxon>Agaricomycetidae</taxon>
        <taxon>Agaricales</taxon>
        <taxon>Marasmiineae</taxon>
        <taxon>Omphalotaceae</taxon>
        <taxon>Collybiopsis</taxon>
    </lineage>
</organism>
<name>A0A8H5GXM8_9AGAR</name>
<reference evidence="6 7" key="1">
    <citation type="journal article" date="2020" name="ISME J.">
        <title>Uncovering the hidden diversity of litter-decomposition mechanisms in mushroom-forming fungi.</title>
        <authorList>
            <person name="Floudas D."/>
            <person name="Bentzer J."/>
            <person name="Ahren D."/>
            <person name="Johansson T."/>
            <person name="Persson P."/>
            <person name="Tunlid A."/>
        </authorList>
    </citation>
    <scope>NUCLEOTIDE SEQUENCE [LARGE SCALE GENOMIC DNA]</scope>
    <source>
        <strain evidence="6 7">CBS 406.79</strain>
    </source>
</reference>
<feature type="chain" id="PRO_5034462475" description="Glycoside hydrolase family 5 domain-containing protein" evidence="4">
    <location>
        <begin position="24"/>
        <end position="840"/>
    </location>
</feature>
<feature type="domain" description="Glycoside hydrolase family 5" evidence="5">
    <location>
        <begin position="504"/>
        <end position="739"/>
    </location>
</feature>
<dbReference type="InterPro" id="IPR017853">
    <property type="entry name" value="GH"/>
</dbReference>
<dbReference type="SUPFAM" id="SSF51445">
    <property type="entry name" value="(Trans)glycosidases"/>
    <property type="match status" value="2"/>
</dbReference>